<organism evidence="3">
    <name type="scientific">Granulicella tundricola (strain ATCC BAA-1859 / DSM 23138 / MP5ACTX9)</name>
    <dbReference type="NCBI Taxonomy" id="1198114"/>
    <lineage>
        <taxon>Bacteria</taxon>
        <taxon>Pseudomonadati</taxon>
        <taxon>Acidobacteriota</taxon>
        <taxon>Terriglobia</taxon>
        <taxon>Terriglobales</taxon>
        <taxon>Acidobacteriaceae</taxon>
        <taxon>Granulicella</taxon>
    </lineage>
</organism>
<gene>
    <name evidence="2" type="ordered locus">AciX9_2294</name>
</gene>
<feature type="compositionally biased region" description="Pro residues" evidence="1">
    <location>
        <begin position="71"/>
        <end position="87"/>
    </location>
</feature>
<sequence length="93" mass="10134">MYRYGSVPTEAATLALGAMREVYGIRRMEFKELEQTVRVEYDSTRLTEAVIYQLLRRTGLDISEQLALTVPAPPPPPPAPPAAPPAAPVAAKV</sequence>
<evidence type="ECO:0000256" key="1">
    <source>
        <dbReference type="SAM" id="MobiDB-lite"/>
    </source>
</evidence>
<dbReference type="EMBL" id="CP002480">
    <property type="protein sequence ID" value="ADW69332.1"/>
    <property type="molecule type" value="Genomic_DNA"/>
</dbReference>
<dbReference type="KEGG" id="acm:AciX9_2294"/>
<name>E8X3Q4_GRATM</name>
<proteinExistence type="predicted"/>
<reference evidence="3" key="1">
    <citation type="submission" date="2011-01" db="EMBL/GenBank/DDBJ databases">
        <title>Complete sequence of chromosome of Acidobacterium sp. MP5ACTX9.</title>
        <authorList>
            <consortium name="US DOE Joint Genome Institute"/>
            <person name="Lucas S."/>
            <person name="Copeland A."/>
            <person name="Lapidus A."/>
            <person name="Cheng J.-F."/>
            <person name="Goodwin L."/>
            <person name="Pitluck S."/>
            <person name="Teshima H."/>
            <person name="Detter J.C."/>
            <person name="Han C."/>
            <person name="Tapia R."/>
            <person name="Land M."/>
            <person name="Hauser L."/>
            <person name="Kyrpides N."/>
            <person name="Ivanova N."/>
            <person name="Ovchinnikova G."/>
            <person name="Pagani I."/>
            <person name="Rawat S.R."/>
            <person name="Mannisto M."/>
            <person name="Haggblom M.M."/>
            <person name="Woyke T."/>
        </authorList>
    </citation>
    <scope>NUCLEOTIDE SEQUENCE [LARGE SCALE GENOMIC DNA]</scope>
    <source>
        <strain evidence="3">MP5ACTX9</strain>
    </source>
</reference>
<dbReference type="AlphaFoldDB" id="E8X3Q4"/>
<keyword evidence="3" id="KW-1185">Reference proteome</keyword>
<dbReference type="Proteomes" id="UP000000343">
    <property type="component" value="Chromosome"/>
</dbReference>
<dbReference type="STRING" id="1198114.AciX9_2294"/>
<evidence type="ECO:0008006" key="4">
    <source>
        <dbReference type="Google" id="ProtNLM"/>
    </source>
</evidence>
<accession>E8X3Q4</accession>
<protein>
    <recommendedName>
        <fullName evidence="4">Heavy metal transport/detoxification protein</fullName>
    </recommendedName>
</protein>
<evidence type="ECO:0000313" key="2">
    <source>
        <dbReference type="EMBL" id="ADW69332.1"/>
    </source>
</evidence>
<dbReference type="HOGENOM" id="CLU_2436670_0_0_0"/>
<feature type="region of interest" description="Disordered" evidence="1">
    <location>
        <begin position="70"/>
        <end position="93"/>
    </location>
</feature>
<evidence type="ECO:0000313" key="3">
    <source>
        <dbReference type="Proteomes" id="UP000000343"/>
    </source>
</evidence>
<dbReference type="PaxDb" id="1198114-AciX9_2294"/>